<feature type="transmembrane region" description="Helical" evidence="5">
    <location>
        <begin position="120"/>
        <end position="139"/>
    </location>
</feature>
<accession>A0A1J5QHQ0</accession>
<feature type="transmembrane region" description="Helical" evidence="5">
    <location>
        <begin position="177"/>
        <end position="196"/>
    </location>
</feature>
<organism evidence="7">
    <name type="scientific">mine drainage metagenome</name>
    <dbReference type="NCBI Taxonomy" id="410659"/>
    <lineage>
        <taxon>unclassified sequences</taxon>
        <taxon>metagenomes</taxon>
        <taxon>ecological metagenomes</taxon>
    </lineage>
</organism>
<evidence type="ECO:0000256" key="5">
    <source>
        <dbReference type="SAM" id="Phobius"/>
    </source>
</evidence>
<proteinExistence type="predicted"/>
<comment type="caution">
    <text evidence="7">The sequence shown here is derived from an EMBL/GenBank/DDBJ whole genome shotgun (WGS) entry which is preliminary data.</text>
</comment>
<feature type="transmembrane region" description="Helical" evidence="5">
    <location>
        <begin position="81"/>
        <end position="108"/>
    </location>
</feature>
<comment type="subcellular location">
    <subcellularLocation>
        <location evidence="1">Membrane</location>
        <topology evidence="1">Multi-pass membrane protein</topology>
    </subcellularLocation>
</comment>
<dbReference type="SUPFAM" id="SSF103481">
    <property type="entry name" value="Multidrug resistance efflux transporter EmrE"/>
    <property type="match status" value="2"/>
</dbReference>
<evidence type="ECO:0000256" key="1">
    <source>
        <dbReference type="ARBA" id="ARBA00004141"/>
    </source>
</evidence>
<feature type="domain" description="EamA" evidence="6">
    <location>
        <begin position="148"/>
        <end position="276"/>
    </location>
</feature>
<dbReference type="Pfam" id="PF00892">
    <property type="entry name" value="EamA"/>
    <property type="match status" value="2"/>
</dbReference>
<feature type="transmembrane region" description="Helical" evidence="5">
    <location>
        <begin position="6"/>
        <end position="25"/>
    </location>
</feature>
<protein>
    <submittedName>
        <fullName evidence="7">Riboflavin transporter</fullName>
    </submittedName>
</protein>
<evidence type="ECO:0000256" key="2">
    <source>
        <dbReference type="ARBA" id="ARBA00022692"/>
    </source>
</evidence>
<dbReference type="Gene3D" id="1.10.3730.20">
    <property type="match status" value="1"/>
</dbReference>
<name>A0A1J5QHQ0_9ZZZZ</name>
<keyword evidence="3 5" id="KW-1133">Transmembrane helix</keyword>
<dbReference type="EMBL" id="MLJW01000743">
    <property type="protein sequence ID" value="OIQ83030.1"/>
    <property type="molecule type" value="Genomic_DNA"/>
</dbReference>
<dbReference type="GO" id="GO:0016020">
    <property type="term" value="C:membrane"/>
    <property type="evidence" value="ECO:0007669"/>
    <property type="project" value="UniProtKB-SubCell"/>
</dbReference>
<dbReference type="PANTHER" id="PTHR22911">
    <property type="entry name" value="ACYL-MALONYL CONDENSING ENZYME-RELATED"/>
    <property type="match status" value="1"/>
</dbReference>
<dbReference type="PROSITE" id="PS51257">
    <property type="entry name" value="PROKAR_LIPOPROTEIN"/>
    <property type="match status" value="1"/>
</dbReference>
<feature type="transmembrane region" description="Helical" evidence="5">
    <location>
        <begin position="261"/>
        <end position="278"/>
    </location>
</feature>
<keyword evidence="4 5" id="KW-0472">Membrane</keyword>
<dbReference type="PANTHER" id="PTHR22911:SF6">
    <property type="entry name" value="SOLUTE CARRIER FAMILY 35 MEMBER G1"/>
    <property type="match status" value="1"/>
</dbReference>
<evidence type="ECO:0000256" key="4">
    <source>
        <dbReference type="ARBA" id="ARBA00023136"/>
    </source>
</evidence>
<reference evidence="7" key="1">
    <citation type="submission" date="2016-10" db="EMBL/GenBank/DDBJ databases">
        <title>Sequence of Gallionella enrichment culture.</title>
        <authorList>
            <person name="Poehlein A."/>
            <person name="Muehling M."/>
            <person name="Daniel R."/>
        </authorList>
    </citation>
    <scope>NUCLEOTIDE SEQUENCE</scope>
</reference>
<evidence type="ECO:0000313" key="7">
    <source>
        <dbReference type="EMBL" id="OIQ83030.1"/>
    </source>
</evidence>
<keyword evidence="2 5" id="KW-0812">Transmembrane</keyword>
<feature type="transmembrane region" description="Helical" evidence="5">
    <location>
        <begin position="234"/>
        <end position="255"/>
    </location>
</feature>
<evidence type="ECO:0000256" key="3">
    <source>
        <dbReference type="ARBA" id="ARBA00022989"/>
    </source>
</evidence>
<feature type="transmembrane region" description="Helical" evidence="5">
    <location>
        <begin position="145"/>
        <end position="165"/>
    </location>
</feature>
<evidence type="ECO:0000259" key="6">
    <source>
        <dbReference type="Pfam" id="PF00892"/>
    </source>
</evidence>
<feature type="domain" description="EamA" evidence="6">
    <location>
        <begin position="6"/>
        <end position="136"/>
    </location>
</feature>
<dbReference type="InterPro" id="IPR037185">
    <property type="entry name" value="EmrE-like"/>
</dbReference>
<dbReference type="AlphaFoldDB" id="A0A1J5QHQ0"/>
<sequence>MKSTTYGNLWMLVAGVFFACMGVLVKIGAQKFSSNELVFYRSLFGLLALFVVARGGGSTLVTRHWKMHLSRSLLGFSSLALYFYAITTLPLATAVTLNYTSPLFLAALTLTYFRQAARPVLLLSIAIGFVGVALLLQPSFSSGTWLPALLGLISGLLAGIVYLQIRQLGQVGEPELRTVFYFTLTCTIGSGLWMLIHQFHALTLPDLVLLCAMGACATLAQLAMTRAYCKGDLLVAGSLAYSTVILSSLFGILLWGEVLSPAGWIGVVLIVASGIISLRGRADFDKSAQAPTL</sequence>
<dbReference type="InterPro" id="IPR000620">
    <property type="entry name" value="EamA_dom"/>
</dbReference>
<feature type="transmembrane region" description="Helical" evidence="5">
    <location>
        <begin position="202"/>
        <end position="222"/>
    </location>
</feature>
<gene>
    <name evidence="7" type="primary">ribN_2</name>
    <name evidence="7" type="ORF">GALL_351770</name>
</gene>
<feature type="transmembrane region" description="Helical" evidence="5">
    <location>
        <begin position="37"/>
        <end position="61"/>
    </location>
</feature>